<dbReference type="InterPro" id="IPR050267">
    <property type="entry name" value="Anti-sigma-factor_SerPK"/>
</dbReference>
<keyword evidence="4" id="KW-1185">Reference proteome</keyword>
<dbReference type="InterPro" id="IPR036890">
    <property type="entry name" value="HATPase_C_sf"/>
</dbReference>
<keyword evidence="1" id="KW-0418">Kinase</keyword>
<reference evidence="3" key="2">
    <citation type="journal article" date="2022" name="BMC Genomics">
        <title>Comparative genome analysis of mycobacteria focusing on tRNA and non-coding RNA.</title>
        <authorList>
            <person name="Behra P.R.K."/>
            <person name="Pettersson B.M.F."/>
            <person name="Ramesh M."/>
            <person name="Das S."/>
            <person name="Dasgupta S."/>
            <person name="Kirsebom L.A."/>
        </authorList>
    </citation>
    <scope>NUCLEOTIDE SEQUENCE</scope>
    <source>
        <strain evidence="3">DSM 44615</strain>
    </source>
</reference>
<proteinExistence type="predicted"/>
<sequence>MIDSVPADVANAENFVRVGLTADAHHAAHTREELARWLEQYFDLDQTRVNDLLLATNEALANAAEFAYVTAERAGTMDVHASFSPREEKLTVTITDHGTWRPPNPAPQNRLRGRGIPLMHALSDHASITPTSEGTSVHLEWTGVRGRDGVRGS</sequence>
<comment type="caution">
    <text evidence="3">The sequence shown here is derived from an EMBL/GenBank/DDBJ whole genome shotgun (WGS) entry which is preliminary data.</text>
</comment>
<dbReference type="EMBL" id="JACKSJ010000153">
    <property type="protein sequence ID" value="MCV7171996.1"/>
    <property type="molecule type" value="Genomic_DNA"/>
</dbReference>
<protein>
    <submittedName>
        <fullName evidence="3">ATP-binding protein</fullName>
    </submittedName>
</protein>
<dbReference type="Pfam" id="PF13581">
    <property type="entry name" value="HATPase_c_2"/>
    <property type="match status" value="1"/>
</dbReference>
<evidence type="ECO:0000313" key="4">
    <source>
        <dbReference type="Proteomes" id="UP001140293"/>
    </source>
</evidence>
<keyword evidence="1" id="KW-0723">Serine/threonine-protein kinase</keyword>
<dbReference type="InterPro" id="IPR003594">
    <property type="entry name" value="HATPase_dom"/>
</dbReference>
<reference evidence="3" key="1">
    <citation type="submission" date="2020-07" db="EMBL/GenBank/DDBJ databases">
        <authorList>
            <person name="Pettersson B.M.F."/>
            <person name="Behra P.R.K."/>
            <person name="Ramesh M."/>
            <person name="Das S."/>
            <person name="Dasgupta S."/>
            <person name="Kirsebom L.A."/>
        </authorList>
    </citation>
    <scope>NUCLEOTIDE SEQUENCE</scope>
    <source>
        <strain evidence="3">DSM 44615</strain>
    </source>
</reference>
<dbReference type="SUPFAM" id="SSF55874">
    <property type="entry name" value="ATPase domain of HSP90 chaperone/DNA topoisomerase II/histidine kinase"/>
    <property type="match status" value="1"/>
</dbReference>
<dbReference type="RefSeq" id="WP_264014180.1">
    <property type="nucleotide sequence ID" value="NZ_JACKSJ010000153.1"/>
</dbReference>
<dbReference type="GO" id="GO:0005524">
    <property type="term" value="F:ATP binding"/>
    <property type="evidence" value="ECO:0007669"/>
    <property type="project" value="UniProtKB-KW"/>
</dbReference>
<dbReference type="CDD" id="cd16936">
    <property type="entry name" value="HATPase_RsbW-like"/>
    <property type="match status" value="1"/>
</dbReference>
<evidence type="ECO:0000313" key="3">
    <source>
        <dbReference type="EMBL" id="MCV7171996.1"/>
    </source>
</evidence>
<evidence type="ECO:0000256" key="1">
    <source>
        <dbReference type="ARBA" id="ARBA00022527"/>
    </source>
</evidence>
<dbReference type="PANTHER" id="PTHR35526:SF3">
    <property type="entry name" value="ANTI-SIGMA-F FACTOR RSBW"/>
    <property type="match status" value="1"/>
</dbReference>
<feature type="domain" description="Histidine kinase/HSP90-like ATPase" evidence="2">
    <location>
        <begin position="21"/>
        <end position="141"/>
    </location>
</feature>
<dbReference type="Gene3D" id="3.30.565.10">
    <property type="entry name" value="Histidine kinase-like ATPase, C-terminal domain"/>
    <property type="match status" value="1"/>
</dbReference>
<keyword evidence="3" id="KW-0547">Nucleotide-binding</keyword>
<keyword evidence="1" id="KW-0808">Transferase</keyword>
<evidence type="ECO:0000259" key="2">
    <source>
        <dbReference type="Pfam" id="PF13581"/>
    </source>
</evidence>
<dbReference type="AlphaFoldDB" id="A0A9X2YRE9"/>
<gene>
    <name evidence="3" type="ORF">H7I41_18945</name>
</gene>
<keyword evidence="3" id="KW-0067">ATP-binding</keyword>
<dbReference type="PANTHER" id="PTHR35526">
    <property type="entry name" value="ANTI-SIGMA-F FACTOR RSBW-RELATED"/>
    <property type="match status" value="1"/>
</dbReference>
<name>A0A9X2YRE9_9MYCO</name>
<dbReference type="GO" id="GO:0004674">
    <property type="term" value="F:protein serine/threonine kinase activity"/>
    <property type="evidence" value="ECO:0007669"/>
    <property type="project" value="UniProtKB-KW"/>
</dbReference>
<accession>A0A9X2YRE9</accession>
<organism evidence="3 4">
    <name type="scientific">[Mycobacterium] manitobense</name>
    <dbReference type="NCBI Taxonomy" id="190147"/>
    <lineage>
        <taxon>Bacteria</taxon>
        <taxon>Bacillati</taxon>
        <taxon>Actinomycetota</taxon>
        <taxon>Actinomycetes</taxon>
        <taxon>Mycobacteriales</taxon>
        <taxon>Mycobacteriaceae</taxon>
        <taxon>Mycolicibacterium</taxon>
    </lineage>
</organism>
<dbReference type="Proteomes" id="UP001140293">
    <property type="component" value="Unassembled WGS sequence"/>
</dbReference>